<dbReference type="PANTHER" id="PTHR40552:SF6">
    <property type="entry name" value="FI09606P-RELATED"/>
    <property type="match status" value="1"/>
</dbReference>
<dbReference type="STRING" id="37546.A0A1B0FID7"/>
<dbReference type="AlphaFoldDB" id="A0A1B0FID7"/>
<dbReference type="PANTHER" id="PTHR40552">
    <property type="entry name" value="AT05186P-RELATED"/>
    <property type="match status" value="1"/>
</dbReference>
<proteinExistence type="predicted"/>
<evidence type="ECO:0000313" key="2">
    <source>
        <dbReference type="Proteomes" id="UP000092444"/>
    </source>
</evidence>
<accession>A0A1B0FID7</accession>
<evidence type="ECO:0000313" key="1">
    <source>
        <dbReference type="EnsemblMetazoa" id="GMOY003604-PA"/>
    </source>
</evidence>
<sequence length="461" mass="53174">MENNIYNKACWELIFKTDGMSDIPRPCQQSSLCMDDDKVVCNEQMDWLKLDEKLPIWSRLKVVNCVGNLRELVYERNYMIEIPDRLWSLWGNSDIQTVIGRDMCTVEGHDLVSSILALCASLKHNLNSWTPRLLDNIVAKGSEIFFEMIQKHNMTDVTFNEKFLTASYLFDDTIFNVKVQHAAFGYVYVPFGRGEYNMSRALVWFFKNYQFGLVHCNFRILAIGYAVDINNGFFMYDCQSKGPPLMAEGEYNSYILRTGHLQILLYCIIVALNVIQDNVKFDIYTVDIETDEKLIAKLTRSIKHDLKSTSKYPGRKEKKVFIPKRKRAQALEKYGAILNYEAQYVKVDADKENKFRDASLPITRGISQNLARQTEGQNGEIAKQEVQKKVRDEFAIVRSKGAPNEKAKLEKNELQNRELDTHTNTNETIFNRKQEQPKSLARDHCTDEDGVIGFGIEALVN</sequence>
<dbReference type="VEuPathDB" id="VectorBase:GMOY003604"/>
<organism evidence="1 2">
    <name type="scientific">Glossina morsitans morsitans</name>
    <name type="common">Savannah tsetse fly</name>
    <dbReference type="NCBI Taxonomy" id="37546"/>
    <lineage>
        <taxon>Eukaryota</taxon>
        <taxon>Metazoa</taxon>
        <taxon>Ecdysozoa</taxon>
        <taxon>Arthropoda</taxon>
        <taxon>Hexapoda</taxon>
        <taxon>Insecta</taxon>
        <taxon>Pterygota</taxon>
        <taxon>Neoptera</taxon>
        <taxon>Endopterygota</taxon>
        <taxon>Diptera</taxon>
        <taxon>Brachycera</taxon>
        <taxon>Muscomorpha</taxon>
        <taxon>Hippoboscoidea</taxon>
        <taxon>Glossinidae</taxon>
        <taxon>Glossina</taxon>
    </lineage>
</organism>
<dbReference type="EnsemblMetazoa" id="GMOY003604-RA">
    <property type="protein sequence ID" value="GMOY003604-PA"/>
    <property type="gene ID" value="GMOY003604"/>
</dbReference>
<dbReference type="Gene3D" id="3.90.70.120">
    <property type="match status" value="1"/>
</dbReference>
<name>A0A1B0FID7_GLOMM</name>
<dbReference type="Proteomes" id="UP000092444">
    <property type="component" value="Unassembled WGS sequence"/>
</dbReference>
<keyword evidence="2" id="KW-1185">Reference proteome</keyword>
<dbReference type="PhylomeDB" id="A0A1B0FID7"/>
<protein>
    <submittedName>
        <fullName evidence="1">Uncharacterized protein</fullName>
    </submittedName>
</protein>
<reference evidence="1" key="1">
    <citation type="submission" date="2020-05" db="UniProtKB">
        <authorList>
            <consortium name="EnsemblMetazoa"/>
        </authorList>
    </citation>
    <scope>IDENTIFICATION</scope>
    <source>
        <strain evidence="1">Yale</strain>
    </source>
</reference>
<dbReference type="EMBL" id="CCAG010008047">
    <property type="status" value="NOT_ANNOTATED_CDS"/>
    <property type="molecule type" value="Genomic_DNA"/>
</dbReference>